<feature type="compositionally biased region" description="Polar residues" evidence="1">
    <location>
        <begin position="200"/>
        <end position="210"/>
    </location>
</feature>
<feature type="compositionally biased region" description="Low complexity" evidence="1">
    <location>
        <begin position="86"/>
        <end position="99"/>
    </location>
</feature>
<protein>
    <recommendedName>
        <fullName evidence="2">E3 ubiquitin-protein ligase UBR1-like winged-helix domain-containing protein</fullName>
    </recommendedName>
</protein>
<feature type="region of interest" description="Disordered" evidence="1">
    <location>
        <begin position="180"/>
        <end position="249"/>
    </location>
</feature>
<dbReference type="Pfam" id="PF22960">
    <property type="entry name" value="WHD_UBR1"/>
    <property type="match status" value="1"/>
</dbReference>
<feature type="compositionally biased region" description="Polar residues" evidence="1">
    <location>
        <begin position="538"/>
        <end position="567"/>
    </location>
</feature>
<dbReference type="RefSeq" id="XP_024718723.1">
    <property type="nucleotide sequence ID" value="XM_024868887.1"/>
</dbReference>
<dbReference type="GeneID" id="36576968"/>
<feature type="region of interest" description="Disordered" evidence="1">
    <location>
        <begin position="66"/>
        <end position="114"/>
    </location>
</feature>
<feature type="domain" description="E3 ubiquitin-protein ligase UBR1-like winged-helix" evidence="2">
    <location>
        <begin position="248"/>
        <end position="327"/>
    </location>
</feature>
<dbReference type="InterPro" id="IPR036390">
    <property type="entry name" value="WH_DNA-bd_sf"/>
</dbReference>
<feature type="compositionally biased region" description="Basic and acidic residues" evidence="1">
    <location>
        <begin position="378"/>
        <end position="387"/>
    </location>
</feature>
<organism evidence="3 4">
    <name type="scientific">Amorphotheca resinae ATCC 22711</name>
    <dbReference type="NCBI Taxonomy" id="857342"/>
    <lineage>
        <taxon>Eukaryota</taxon>
        <taxon>Fungi</taxon>
        <taxon>Dikarya</taxon>
        <taxon>Ascomycota</taxon>
        <taxon>Pezizomycotina</taxon>
        <taxon>Leotiomycetes</taxon>
        <taxon>Helotiales</taxon>
        <taxon>Amorphothecaceae</taxon>
        <taxon>Amorphotheca</taxon>
    </lineage>
</organism>
<dbReference type="GO" id="GO:0016567">
    <property type="term" value="P:protein ubiquitination"/>
    <property type="evidence" value="ECO:0007669"/>
    <property type="project" value="UniProtKB-UniPathway"/>
</dbReference>
<feature type="compositionally biased region" description="Basic residues" evidence="1">
    <location>
        <begin position="433"/>
        <end position="445"/>
    </location>
</feature>
<dbReference type="EMBL" id="KZ679015">
    <property type="protein sequence ID" value="PSS12725.1"/>
    <property type="molecule type" value="Genomic_DNA"/>
</dbReference>
<dbReference type="InParanoid" id="A0A2T3AVN4"/>
<evidence type="ECO:0000313" key="3">
    <source>
        <dbReference type="EMBL" id="PSS12725.1"/>
    </source>
</evidence>
<feature type="compositionally biased region" description="Polar residues" evidence="1">
    <location>
        <begin position="66"/>
        <end position="77"/>
    </location>
</feature>
<dbReference type="AlphaFoldDB" id="A0A2T3AVN4"/>
<dbReference type="OrthoDB" id="2587563at2759"/>
<accession>A0A2T3AVN4</accession>
<dbReference type="STRING" id="857342.A0A2T3AVN4"/>
<feature type="compositionally biased region" description="Basic and acidic residues" evidence="1">
    <location>
        <begin position="395"/>
        <end position="407"/>
    </location>
</feature>
<dbReference type="InterPro" id="IPR042065">
    <property type="entry name" value="E3_ELL-like"/>
</dbReference>
<proteinExistence type="predicted"/>
<evidence type="ECO:0000313" key="4">
    <source>
        <dbReference type="Proteomes" id="UP000241818"/>
    </source>
</evidence>
<feature type="region of interest" description="Disordered" evidence="1">
    <location>
        <begin position="365"/>
        <end position="605"/>
    </location>
</feature>
<feature type="compositionally biased region" description="Low complexity" evidence="1">
    <location>
        <begin position="211"/>
        <end position="238"/>
    </location>
</feature>
<dbReference type="UniPathway" id="UPA00143"/>
<dbReference type="Proteomes" id="UP000241818">
    <property type="component" value="Unassembled WGS sequence"/>
</dbReference>
<feature type="compositionally biased region" description="Polar residues" evidence="1">
    <location>
        <begin position="409"/>
        <end position="418"/>
    </location>
</feature>
<feature type="compositionally biased region" description="Basic and acidic residues" evidence="1">
    <location>
        <begin position="503"/>
        <end position="513"/>
    </location>
</feature>
<feature type="compositionally biased region" description="Low complexity" evidence="1">
    <location>
        <begin position="587"/>
        <end position="598"/>
    </location>
</feature>
<dbReference type="InterPro" id="IPR055194">
    <property type="entry name" value="UBR1-like_WH"/>
</dbReference>
<reference evidence="3 4" key="1">
    <citation type="journal article" date="2018" name="New Phytol.">
        <title>Comparative genomics and transcriptomics depict ericoid mycorrhizal fungi as versatile saprotrophs and plant mutualists.</title>
        <authorList>
            <person name="Martino E."/>
            <person name="Morin E."/>
            <person name="Grelet G.A."/>
            <person name="Kuo A."/>
            <person name="Kohler A."/>
            <person name="Daghino S."/>
            <person name="Barry K.W."/>
            <person name="Cichocki N."/>
            <person name="Clum A."/>
            <person name="Dockter R.B."/>
            <person name="Hainaut M."/>
            <person name="Kuo R.C."/>
            <person name="LaButti K."/>
            <person name="Lindahl B.D."/>
            <person name="Lindquist E.A."/>
            <person name="Lipzen A."/>
            <person name="Khouja H.R."/>
            <person name="Magnuson J."/>
            <person name="Murat C."/>
            <person name="Ohm R.A."/>
            <person name="Singer S.W."/>
            <person name="Spatafora J.W."/>
            <person name="Wang M."/>
            <person name="Veneault-Fourrey C."/>
            <person name="Henrissat B."/>
            <person name="Grigoriev I.V."/>
            <person name="Martin F.M."/>
            <person name="Perotto S."/>
        </authorList>
    </citation>
    <scope>NUCLEOTIDE SEQUENCE [LARGE SCALE GENOMIC DNA]</scope>
    <source>
        <strain evidence="3 4">ATCC 22711</strain>
    </source>
</reference>
<keyword evidence="4" id="KW-1185">Reference proteome</keyword>
<dbReference type="SUPFAM" id="SSF46785">
    <property type="entry name" value="Winged helix' DNA-binding domain"/>
    <property type="match status" value="1"/>
</dbReference>
<evidence type="ECO:0000256" key="1">
    <source>
        <dbReference type="SAM" id="MobiDB-lite"/>
    </source>
</evidence>
<feature type="compositionally biased region" description="Low complexity" evidence="1">
    <location>
        <begin position="514"/>
        <end position="537"/>
    </location>
</feature>
<sequence length="671" mass="72679">MPALVIPQSGLVLEGSPQPSKPGTAVPNVFGLTLMDSVIEEMIACYNNGKPLQLSLGEHPSLQYGTKTQHLATSTDPFPQELYRTSTSDSESQSRSSNSLAVKPHQINRVSAEKPHPQFLAMFAPKGFVASKKNPPPSSRTAPAATPSIAKSTDAALAALQSSLASENAKKAENTTKYIKDGVGLPVPSGRRGGPPAKATSRSKLLSQNRSFSSDTTRSGQSSGTGSPSLGPTSVPLSQQQAEQAKATRKPVVHLLALGPTSEDALRDKIPHASSSDLKQALQKVGDLNQSTGKWELRRNFYKELDVWSYDYETSDDRQRAIDNAVKQYDKLRLGVSEPQWDRLLPKAERGTGKCLSKLQAQIAQGPVQRAPKINVQKAEDSGRDTSNDGDEDLFGEKKDPKAKGESTARPSSQPSVTKTKKVSEQAAQAKRLLSKTKPKPAPIKKAKEPKKPAGKVLSSQFVSESDEEDDYMTTTKAEPNPMKRSREDEEETSDSSTPLSKKVKESHNHRVSDASQSSRATTTSTSSNSNKAKGNSPQKSSPLASSPPTNASDIESYSGHTSSSASPAHPNVKVSRSPIYKRHQKSSSVTSSVSSSSQRSLNPKVVDLARRYRSFYPKYEALHREVANSEGRRNIEREQELLDMHERLSELKKQILAGIIDVETAPASLN</sequence>
<dbReference type="Gene3D" id="1.10.10.2670">
    <property type="entry name" value="E3 ubiquitin-protein ligase"/>
    <property type="match status" value="1"/>
</dbReference>
<evidence type="ECO:0000259" key="2">
    <source>
        <dbReference type="Pfam" id="PF22960"/>
    </source>
</evidence>
<gene>
    <name evidence="3" type="ORF">M430DRAFT_60892</name>
</gene>
<name>A0A2T3AVN4_AMORE</name>